<dbReference type="InterPro" id="IPR036770">
    <property type="entry name" value="Ankyrin_rpt-contain_sf"/>
</dbReference>
<dbReference type="Pfam" id="PF12796">
    <property type="entry name" value="Ank_2"/>
    <property type="match status" value="1"/>
</dbReference>
<evidence type="ECO:0000256" key="1">
    <source>
        <dbReference type="ARBA" id="ARBA00022737"/>
    </source>
</evidence>
<evidence type="ECO:0000256" key="3">
    <source>
        <dbReference type="PROSITE-ProRule" id="PRU00023"/>
    </source>
</evidence>
<accession>A0A914WNB7</accession>
<keyword evidence="1" id="KW-0677">Repeat</keyword>
<dbReference type="SMART" id="SM00248">
    <property type="entry name" value="ANK"/>
    <property type="match status" value="4"/>
</dbReference>
<protein>
    <submittedName>
        <fullName evidence="6">Uncharacterized protein</fullName>
    </submittedName>
</protein>
<dbReference type="PROSITE" id="PS50088">
    <property type="entry name" value="ANK_REPEAT"/>
    <property type="match status" value="1"/>
</dbReference>
<feature type="compositionally biased region" description="Polar residues" evidence="4">
    <location>
        <begin position="240"/>
        <end position="250"/>
    </location>
</feature>
<dbReference type="Proteomes" id="UP000887566">
    <property type="component" value="Unplaced"/>
</dbReference>
<dbReference type="WBParaSite" id="PSAMB.scaffold480size49811.g6141.t1">
    <property type="protein sequence ID" value="PSAMB.scaffold480size49811.g6141.t1"/>
    <property type="gene ID" value="PSAMB.scaffold480size49811.g6141"/>
</dbReference>
<keyword evidence="5" id="KW-1185">Reference proteome</keyword>
<dbReference type="InterPro" id="IPR002110">
    <property type="entry name" value="Ankyrin_rpt"/>
</dbReference>
<reference evidence="6" key="1">
    <citation type="submission" date="2022-11" db="UniProtKB">
        <authorList>
            <consortium name="WormBaseParasite"/>
        </authorList>
    </citation>
    <scope>IDENTIFICATION</scope>
</reference>
<feature type="repeat" description="ANK" evidence="3">
    <location>
        <begin position="33"/>
        <end position="65"/>
    </location>
</feature>
<evidence type="ECO:0000313" key="5">
    <source>
        <dbReference type="Proteomes" id="UP000887566"/>
    </source>
</evidence>
<evidence type="ECO:0000256" key="2">
    <source>
        <dbReference type="ARBA" id="ARBA00023043"/>
    </source>
</evidence>
<sequence>MVLFACREADRLVCAQLLLKRHGAALIGAQDFRGRTTLHLAAAKDSEAFVQALLDAGAPIDAVDYQHRTPLIAAVAGRADARIIDLLLQKGASIWPADSLGNTALHHACIEKLDDVGSLLVKRAPPPSPLHGGSRLFVDLQNERLQTALHLAIPAGMFETVSQILSTSQASLTMVDDTDRIPLLAGAESDDVADCMQIALSLMVPDAPLQSTRLSERMSLCSTGAGHARPSLASGHRKMSTYSGSDTELY</sequence>
<name>A0A914WNB7_9BILA</name>
<dbReference type="GO" id="GO:0010468">
    <property type="term" value="P:regulation of gene expression"/>
    <property type="evidence" value="ECO:0007669"/>
    <property type="project" value="TreeGrafter"/>
</dbReference>
<feature type="region of interest" description="Disordered" evidence="4">
    <location>
        <begin position="225"/>
        <end position="250"/>
    </location>
</feature>
<evidence type="ECO:0000313" key="6">
    <source>
        <dbReference type="WBParaSite" id="PSAMB.scaffold480size49811.g6141.t1"/>
    </source>
</evidence>
<dbReference type="SUPFAM" id="SSF48403">
    <property type="entry name" value="Ankyrin repeat"/>
    <property type="match status" value="1"/>
</dbReference>
<keyword evidence="2 3" id="KW-0040">ANK repeat</keyword>
<dbReference type="GO" id="GO:0005634">
    <property type="term" value="C:nucleus"/>
    <property type="evidence" value="ECO:0007669"/>
    <property type="project" value="TreeGrafter"/>
</dbReference>
<organism evidence="5 6">
    <name type="scientific">Plectus sambesii</name>
    <dbReference type="NCBI Taxonomy" id="2011161"/>
    <lineage>
        <taxon>Eukaryota</taxon>
        <taxon>Metazoa</taxon>
        <taxon>Ecdysozoa</taxon>
        <taxon>Nematoda</taxon>
        <taxon>Chromadorea</taxon>
        <taxon>Plectida</taxon>
        <taxon>Plectina</taxon>
        <taxon>Plectoidea</taxon>
        <taxon>Plectidae</taxon>
        <taxon>Plectus</taxon>
    </lineage>
</organism>
<evidence type="ECO:0000256" key="4">
    <source>
        <dbReference type="SAM" id="MobiDB-lite"/>
    </source>
</evidence>
<proteinExistence type="predicted"/>
<dbReference type="PANTHER" id="PTHR24124:SF14">
    <property type="entry name" value="CHROMOSOME UNDETERMINED SCAFFOLD_25, WHOLE GENOME SHOTGUN SEQUENCE"/>
    <property type="match status" value="1"/>
</dbReference>
<dbReference type="PANTHER" id="PTHR24124">
    <property type="entry name" value="ANKYRIN REPEAT FAMILY A"/>
    <property type="match status" value="1"/>
</dbReference>
<dbReference type="Gene3D" id="1.25.40.20">
    <property type="entry name" value="Ankyrin repeat-containing domain"/>
    <property type="match status" value="1"/>
</dbReference>
<dbReference type="AlphaFoldDB" id="A0A914WNB7"/>
<dbReference type="PROSITE" id="PS50297">
    <property type="entry name" value="ANK_REP_REGION"/>
    <property type="match status" value="1"/>
</dbReference>